<proteinExistence type="predicted"/>
<organism evidence="1 2">
    <name type="scientific">Streptomyces triticagri</name>
    <dbReference type="NCBI Taxonomy" id="2293568"/>
    <lineage>
        <taxon>Bacteria</taxon>
        <taxon>Bacillati</taxon>
        <taxon>Actinomycetota</taxon>
        <taxon>Actinomycetes</taxon>
        <taxon>Kitasatosporales</taxon>
        <taxon>Streptomycetaceae</taxon>
        <taxon>Streptomyces</taxon>
    </lineage>
</organism>
<gene>
    <name evidence="1" type="ORF">DY218_31885</name>
</gene>
<comment type="caution">
    <text evidence="1">The sequence shown here is derived from an EMBL/GenBank/DDBJ whole genome shotgun (WGS) entry which is preliminary data.</text>
</comment>
<evidence type="ECO:0000313" key="1">
    <source>
        <dbReference type="EMBL" id="RFU82642.1"/>
    </source>
</evidence>
<reference evidence="1 2" key="1">
    <citation type="submission" date="2018-08" db="EMBL/GenBank/DDBJ databases">
        <title>Isolation, diversity and antifungal activity of Actinobacteria from wheat.</title>
        <authorList>
            <person name="Han C."/>
        </authorList>
    </citation>
    <scope>NUCLEOTIDE SEQUENCE [LARGE SCALE GENOMIC DNA]</scope>
    <source>
        <strain evidence="1 2">NEAU-YY421</strain>
    </source>
</reference>
<protein>
    <submittedName>
        <fullName evidence="1">Uncharacterized protein</fullName>
    </submittedName>
</protein>
<dbReference type="EMBL" id="QUAK01000234">
    <property type="protein sequence ID" value="RFU82642.1"/>
    <property type="molecule type" value="Genomic_DNA"/>
</dbReference>
<name>A0A372LVD5_9ACTN</name>
<evidence type="ECO:0000313" key="2">
    <source>
        <dbReference type="Proteomes" id="UP000263094"/>
    </source>
</evidence>
<accession>A0A372LVD5</accession>
<dbReference type="AlphaFoldDB" id="A0A372LVD5"/>
<sequence length="67" mass="6515">MFQPMYGVGASGRSSDALLVAEVAEVAVWDGESAADAGAAGRVADSSAAVSSAGPTVAAWGEVTELS</sequence>
<keyword evidence="2" id="KW-1185">Reference proteome</keyword>
<dbReference type="Proteomes" id="UP000263094">
    <property type="component" value="Unassembled WGS sequence"/>
</dbReference>